<dbReference type="Gene3D" id="3.90.180.10">
    <property type="entry name" value="Medium-chain alcohol dehydrogenases, catalytic domain"/>
    <property type="match status" value="1"/>
</dbReference>
<evidence type="ECO:0000256" key="3">
    <source>
        <dbReference type="ARBA" id="ARBA00022857"/>
    </source>
</evidence>
<dbReference type="SUPFAM" id="SSF51735">
    <property type="entry name" value="NAD(P)-binding Rossmann-fold domains"/>
    <property type="match status" value="1"/>
</dbReference>
<accession>A0A507CI12</accession>
<dbReference type="EMBL" id="QEAO01000002">
    <property type="protein sequence ID" value="TPX37714.1"/>
    <property type="molecule type" value="Genomic_DNA"/>
</dbReference>
<dbReference type="OrthoDB" id="7482721at2759"/>
<gene>
    <name evidence="8" type="ORF">SmJEL517_g00517</name>
</gene>
<dbReference type="GO" id="GO:0016491">
    <property type="term" value="F:oxidoreductase activity"/>
    <property type="evidence" value="ECO:0007669"/>
    <property type="project" value="UniProtKB-KW"/>
</dbReference>
<evidence type="ECO:0000259" key="7">
    <source>
        <dbReference type="Pfam" id="PF08240"/>
    </source>
</evidence>
<dbReference type="STRING" id="1806994.A0A507CI12"/>
<sequence length="402" mass="43586">MKRATRLFTVSSAMNVQLRRVQSLVYEAFGEPGKVLMPKETSLPSPIPSGHVQVRLLASPVNPSDIKQVEGAWHILPKSFPCVAGNEGVGEVESVGDNVTTVSKGDWIVPLRVGLGTWRTQAVLNVQDITSIPSKYRNKISLMQAATAYVSPVTSLQIMDLYGIQSGDLIVINAPNGAVGLGIIQIAASRGIKTICIVRQRANEQAQEELVNALRLQGAIAVTLDTSLGLDRDADKLITALIDSKNGIYGIDGVGGRSGQEIYNTITRFKPSCQRSGFISYGMMSGTPVKVAKDAPLKIQRQGIFKKLSNSFECKPDGIAAVLEADEQATRAATVDYAKWMEKVFELYATKVLGEPWTEKVVAFEETGMGLTRAAKDVLGWRASSPGRAGMTNRKYVFVFKH</sequence>
<dbReference type="PANTHER" id="PTHR43981:SF2">
    <property type="entry name" value="ENOYL-[ACYL-CARRIER-PROTEIN] REDUCTASE, MITOCHONDRIAL"/>
    <property type="match status" value="1"/>
</dbReference>
<evidence type="ECO:0000256" key="5">
    <source>
        <dbReference type="ARBA" id="ARBA00023002"/>
    </source>
</evidence>
<comment type="similarity">
    <text evidence="2">Belongs to the zinc-containing alcohol dehydrogenase family. Quinone oxidoreductase subfamily.</text>
</comment>
<evidence type="ECO:0000256" key="6">
    <source>
        <dbReference type="ARBA" id="ARBA00023128"/>
    </source>
</evidence>
<dbReference type="CDD" id="cd08290">
    <property type="entry name" value="ETR"/>
    <property type="match status" value="1"/>
</dbReference>
<dbReference type="Proteomes" id="UP000319731">
    <property type="component" value="Unassembled WGS sequence"/>
</dbReference>
<keyword evidence="5" id="KW-0560">Oxidoreductase</keyword>
<dbReference type="InterPro" id="IPR051034">
    <property type="entry name" value="Mito_Enoyl-ACP_Reductase"/>
</dbReference>
<evidence type="ECO:0000256" key="2">
    <source>
        <dbReference type="ARBA" id="ARBA00010371"/>
    </source>
</evidence>
<comment type="subcellular location">
    <subcellularLocation>
        <location evidence="1">Mitochondrion</location>
    </subcellularLocation>
</comment>
<dbReference type="AlphaFoldDB" id="A0A507CI12"/>
<evidence type="ECO:0000313" key="8">
    <source>
        <dbReference type="EMBL" id="TPX37714.1"/>
    </source>
</evidence>
<protein>
    <recommendedName>
        <fullName evidence="7">Alcohol dehydrogenase-like N-terminal domain-containing protein</fullName>
    </recommendedName>
</protein>
<dbReference type="GO" id="GO:0005739">
    <property type="term" value="C:mitochondrion"/>
    <property type="evidence" value="ECO:0007669"/>
    <property type="project" value="UniProtKB-SubCell"/>
</dbReference>
<dbReference type="GO" id="GO:0006631">
    <property type="term" value="P:fatty acid metabolic process"/>
    <property type="evidence" value="ECO:0007669"/>
    <property type="project" value="TreeGrafter"/>
</dbReference>
<keyword evidence="6" id="KW-0496">Mitochondrion</keyword>
<feature type="domain" description="Alcohol dehydrogenase-like N-terminal" evidence="7">
    <location>
        <begin position="49"/>
        <end position="109"/>
    </location>
</feature>
<keyword evidence="4" id="KW-0809">Transit peptide</keyword>
<dbReference type="InterPro" id="IPR013154">
    <property type="entry name" value="ADH-like_N"/>
</dbReference>
<dbReference type="PANTHER" id="PTHR43981">
    <property type="entry name" value="ENOYL-[ACYL-CARRIER-PROTEIN] REDUCTASE, MITOCHONDRIAL"/>
    <property type="match status" value="1"/>
</dbReference>
<organism evidence="8 9">
    <name type="scientific">Synchytrium microbalum</name>
    <dbReference type="NCBI Taxonomy" id="1806994"/>
    <lineage>
        <taxon>Eukaryota</taxon>
        <taxon>Fungi</taxon>
        <taxon>Fungi incertae sedis</taxon>
        <taxon>Chytridiomycota</taxon>
        <taxon>Chytridiomycota incertae sedis</taxon>
        <taxon>Chytridiomycetes</taxon>
        <taxon>Synchytriales</taxon>
        <taxon>Synchytriaceae</taxon>
        <taxon>Synchytrium</taxon>
    </lineage>
</organism>
<keyword evidence="3" id="KW-0521">NADP</keyword>
<reference evidence="8 9" key="1">
    <citation type="journal article" date="2019" name="Sci. Rep.">
        <title>Comparative genomics of chytrid fungi reveal insights into the obligate biotrophic and pathogenic lifestyle of Synchytrium endobioticum.</title>
        <authorList>
            <person name="van de Vossenberg B.T.L.H."/>
            <person name="Warris S."/>
            <person name="Nguyen H.D.T."/>
            <person name="van Gent-Pelzer M.P.E."/>
            <person name="Joly D.L."/>
            <person name="van de Geest H.C."/>
            <person name="Bonants P.J.M."/>
            <person name="Smith D.S."/>
            <person name="Levesque C.A."/>
            <person name="van der Lee T.A.J."/>
        </authorList>
    </citation>
    <scope>NUCLEOTIDE SEQUENCE [LARGE SCALE GENOMIC DNA]</scope>
    <source>
        <strain evidence="8 9">JEL517</strain>
    </source>
</reference>
<comment type="caution">
    <text evidence="8">The sequence shown here is derived from an EMBL/GenBank/DDBJ whole genome shotgun (WGS) entry which is preliminary data.</text>
</comment>
<dbReference type="InterPro" id="IPR011032">
    <property type="entry name" value="GroES-like_sf"/>
</dbReference>
<evidence type="ECO:0000256" key="1">
    <source>
        <dbReference type="ARBA" id="ARBA00004173"/>
    </source>
</evidence>
<proteinExistence type="inferred from homology"/>
<name>A0A507CI12_9FUNG</name>
<dbReference type="GeneID" id="42001743"/>
<dbReference type="RefSeq" id="XP_031027625.1">
    <property type="nucleotide sequence ID" value="XM_031166446.1"/>
</dbReference>
<dbReference type="SUPFAM" id="SSF50129">
    <property type="entry name" value="GroES-like"/>
    <property type="match status" value="1"/>
</dbReference>
<dbReference type="Pfam" id="PF08240">
    <property type="entry name" value="ADH_N"/>
    <property type="match status" value="1"/>
</dbReference>
<keyword evidence="9" id="KW-1185">Reference proteome</keyword>
<evidence type="ECO:0000256" key="4">
    <source>
        <dbReference type="ARBA" id="ARBA00022946"/>
    </source>
</evidence>
<evidence type="ECO:0000313" key="9">
    <source>
        <dbReference type="Proteomes" id="UP000319731"/>
    </source>
</evidence>
<dbReference type="InterPro" id="IPR036291">
    <property type="entry name" value="NAD(P)-bd_dom_sf"/>
</dbReference>
<dbReference type="Gene3D" id="3.40.50.720">
    <property type="entry name" value="NAD(P)-binding Rossmann-like Domain"/>
    <property type="match status" value="1"/>
</dbReference>